<organism evidence="6">
    <name type="scientific">Lotharella oceanica</name>
    <dbReference type="NCBI Taxonomy" id="641309"/>
    <lineage>
        <taxon>Eukaryota</taxon>
        <taxon>Sar</taxon>
        <taxon>Rhizaria</taxon>
        <taxon>Cercozoa</taxon>
        <taxon>Chlorarachniophyceae</taxon>
        <taxon>Lotharella</taxon>
    </lineage>
</organism>
<evidence type="ECO:0000313" key="6">
    <source>
        <dbReference type="EMBL" id="CAD9744345.1"/>
    </source>
</evidence>
<proteinExistence type="predicted"/>
<gene>
    <name evidence="6" type="ORF">LSP00402_LOCUS282</name>
</gene>
<sequence>MHSKIVSHSGGYVGQKGSGIFSQMWNAFTSKRGARSRRKSPKVVLQPSSNPGDCWTMTGQSGHVSVKLNKLLKVTNVSIQHISDQIAPKYGSTIKEFRIWGRAEALGDTEDYLMGSFSYQKTSSFRIPTIQFATFKESEWLDTVTLEVLQNWGEPTYTCIYRFRIHGEADSWGNFPSATFNLSERSTKLSAKSIASFV</sequence>
<keyword evidence="2" id="KW-0812">Transmembrane</keyword>
<evidence type="ECO:0000256" key="1">
    <source>
        <dbReference type="ARBA" id="ARBA00004370"/>
    </source>
</evidence>
<dbReference type="EMBL" id="HBHP01000422">
    <property type="protein sequence ID" value="CAD9744345.1"/>
    <property type="molecule type" value="Transcribed_RNA"/>
</dbReference>
<dbReference type="InterPro" id="IPR012919">
    <property type="entry name" value="SUN_dom"/>
</dbReference>
<evidence type="ECO:0000256" key="4">
    <source>
        <dbReference type="ARBA" id="ARBA00023136"/>
    </source>
</evidence>
<evidence type="ECO:0000256" key="3">
    <source>
        <dbReference type="ARBA" id="ARBA00022989"/>
    </source>
</evidence>
<evidence type="ECO:0000259" key="5">
    <source>
        <dbReference type="PROSITE" id="PS51469"/>
    </source>
</evidence>
<dbReference type="Pfam" id="PF07738">
    <property type="entry name" value="Sad1_UNC"/>
    <property type="match status" value="1"/>
</dbReference>
<reference evidence="6" key="1">
    <citation type="submission" date="2021-01" db="EMBL/GenBank/DDBJ databases">
        <authorList>
            <person name="Corre E."/>
            <person name="Pelletier E."/>
            <person name="Niang G."/>
            <person name="Scheremetjew M."/>
            <person name="Finn R."/>
            <person name="Kale V."/>
            <person name="Holt S."/>
            <person name="Cochrane G."/>
            <person name="Meng A."/>
            <person name="Brown T."/>
            <person name="Cohen L."/>
        </authorList>
    </citation>
    <scope>NUCLEOTIDE SEQUENCE</scope>
    <source>
        <strain evidence="6">CCMP622</strain>
    </source>
</reference>
<dbReference type="Gene3D" id="2.60.120.260">
    <property type="entry name" value="Galactose-binding domain-like"/>
    <property type="match status" value="1"/>
</dbReference>
<dbReference type="GO" id="GO:0043495">
    <property type="term" value="F:protein-membrane adaptor activity"/>
    <property type="evidence" value="ECO:0007669"/>
    <property type="project" value="TreeGrafter"/>
</dbReference>
<name>A0A7S2TEI3_9EUKA</name>
<feature type="domain" description="SUN" evidence="5">
    <location>
        <begin position="1"/>
        <end position="170"/>
    </location>
</feature>
<evidence type="ECO:0000256" key="2">
    <source>
        <dbReference type="ARBA" id="ARBA00022692"/>
    </source>
</evidence>
<dbReference type="GO" id="GO:0005635">
    <property type="term" value="C:nuclear envelope"/>
    <property type="evidence" value="ECO:0007669"/>
    <property type="project" value="UniProtKB-ARBA"/>
</dbReference>
<comment type="subcellular location">
    <subcellularLocation>
        <location evidence="1">Membrane</location>
    </subcellularLocation>
</comment>
<dbReference type="InterPro" id="IPR045119">
    <property type="entry name" value="SUN1-5"/>
</dbReference>
<dbReference type="PANTHER" id="PTHR12911">
    <property type="entry name" value="SAD1/UNC-84-LIKE PROTEIN-RELATED"/>
    <property type="match status" value="1"/>
</dbReference>
<dbReference type="AlphaFoldDB" id="A0A7S2TEI3"/>
<keyword evidence="3" id="KW-1133">Transmembrane helix</keyword>
<dbReference type="PANTHER" id="PTHR12911:SF8">
    <property type="entry name" value="KLAROID PROTEIN-RELATED"/>
    <property type="match status" value="1"/>
</dbReference>
<accession>A0A7S2TEI3</accession>
<dbReference type="PROSITE" id="PS51469">
    <property type="entry name" value="SUN"/>
    <property type="match status" value="1"/>
</dbReference>
<keyword evidence="4" id="KW-0472">Membrane</keyword>
<protein>
    <recommendedName>
        <fullName evidence="5">SUN domain-containing protein</fullName>
    </recommendedName>
</protein>
<dbReference type="GO" id="GO:0016020">
    <property type="term" value="C:membrane"/>
    <property type="evidence" value="ECO:0007669"/>
    <property type="project" value="UniProtKB-SubCell"/>
</dbReference>